<name>M9RS17_9RHOB</name>
<protein>
    <submittedName>
        <fullName evidence="2">Putative plasmid stabilization system family toxin</fullName>
    </submittedName>
</protein>
<evidence type="ECO:0000313" key="3">
    <source>
        <dbReference type="Proteomes" id="UP000004688"/>
    </source>
</evidence>
<sequence>MTRSFRLTRKAEDSLVDIARWTIEQFGARQADLYETELVARCEALARGDAVSRSCAILVDDEMELRYVRAGEHFVVFLERSAEVLVVDILHSRSDLPRHIAALGALKNDGSN</sequence>
<dbReference type="AlphaFoldDB" id="M9RS17"/>
<accession>M9RS17</accession>
<dbReference type="Gene3D" id="3.30.2310.20">
    <property type="entry name" value="RelE-like"/>
    <property type="match status" value="1"/>
</dbReference>
<dbReference type="HOGENOM" id="CLU_147162_3_0_5"/>
<gene>
    <name evidence="2" type="ORF">OA238_c46800</name>
</gene>
<dbReference type="InterPro" id="IPR035093">
    <property type="entry name" value="RelE/ParE_toxin_dom_sf"/>
</dbReference>
<dbReference type="Pfam" id="PF05016">
    <property type="entry name" value="ParE_toxin"/>
    <property type="match status" value="1"/>
</dbReference>
<dbReference type="EMBL" id="CP003742">
    <property type="protein sequence ID" value="AGI74523.1"/>
    <property type="molecule type" value="Genomic_DNA"/>
</dbReference>
<dbReference type="STRING" id="391616.OA238_c46800"/>
<dbReference type="Proteomes" id="UP000004688">
    <property type="component" value="Chromosome"/>
</dbReference>
<dbReference type="InterPro" id="IPR007712">
    <property type="entry name" value="RelE/ParE_toxin"/>
</dbReference>
<organism evidence="2 3">
    <name type="scientific">Octadecabacter arcticus 238</name>
    <dbReference type="NCBI Taxonomy" id="391616"/>
    <lineage>
        <taxon>Bacteria</taxon>
        <taxon>Pseudomonadati</taxon>
        <taxon>Pseudomonadota</taxon>
        <taxon>Alphaproteobacteria</taxon>
        <taxon>Rhodobacterales</taxon>
        <taxon>Roseobacteraceae</taxon>
        <taxon>Octadecabacter</taxon>
    </lineage>
</organism>
<evidence type="ECO:0000256" key="1">
    <source>
        <dbReference type="ARBA" id="ARBA00022649"/>
    </source>
</evidence>
<evidence type="ECO:0000313" key="2">
    <source>
        <dbReference type="EMBL" id="AGI74523.1"/>
    </source>
</evidence>
<dbReference type="KEGG" id="oar:OA238_c46800"/>
<dbReference type="RefSeq" id="WP_015497448.1">
    <property type="nucleotide sequence ID" value="NC_020908.1"/>
</dbReference>
<keyword evidence="1" id="KW-1277">Toxin-antitoxin system</keyword>
<dbReference type="OrthoDB" id="7707733at2"/>
<proteinExistence type="predicted"/>
<reference evidence="2 3" key="1">
    <citation type="journal article" date="2013" name="PLoS ONE">
        <title>Poles Apart: Arctic and Antarctic Octadecabacter strains Share High Genome Plasticity and a New Type of Xanthorhodopsin.</title>
        <authorList>
            <person name="Vollmers J."/>
            <person name="Voget S."/>
            <person name="Dietrich S."/>
            <person name="Gollnow K."/>
            <person name="Smits M."/>
            <person name="Meyer K."/>
            <person name="Brinkhoff T."/>
            <person name="Simon M."/>
            <person name="Daniel R."/>
        </authorList>
    </citation>
    <scope>NUCLEOTIDE SEQUENCE [LARGE SCALE GENOMIC DNA]</scope>
    <source>
        <strain evidence="2 3">238</strain>
    </source>
</reference>
<dbReference type="eggNOG" id="COG3668">
    <property type="taxonomic scope" value="Bacteria"/>
</dbReference>
<keyword evidence="3" id="KW-1185">Reference proteome</keyword>